<feature type="non-terminal residue" evidence="2">
    <location>
        <position position="80"/>
    </location>
</feature>
<dbReference type="AlphaFoldDB" id="A0A6J4SFA5"/>
<protein>
    <submittedName>
        <fullName evidence="2">Uncharacterized protein</fullName>
    </submittedName>
</protein>
<organism evidence="2">
    <name type="scientific">uncultured Solirubrobacterales bacterium</name>
    <dbReference type="NCBI Taxonomy" id="768556"/>
    <lineage>
        <taxon>Bacteria</taxon>
        <taxon>Bacillati</taxon>
        <taxon>Actinomycetota</taxon>
        <taxon>Thermoleophilia</taxon>
        <taxon>Solirubrobacterales</taxon>
        <taxon>environmental samples</taxon>
    </lineage>
</organism>
<dbReference type="EMBL" id="CADCVV010000064">
    <property type="protein sequence ID" value="CAA9492453.1"/>
    <property type="molecule type" value="Genomic_DNA"/>
</dbReference>
<evidence type="ECO:0000313" key="2">
    <source>
        <dbReference type="EMBL" id="CAA9492453.1"/>
    </source>
</evidence>
<accession>A0A6J4SFA5</accession>
<gene>
    <name evidence="2" type="ORF">AVDCRST_MAG17-854</name>
</gene>
<sequence>GAGSQPRSRGQRDAAGAALGRRARTPGRHGVRRSAGDSLGRPRGALSGPAPQREPVGVHQLRGRGVQCARPPARAARARV</sequence>
<evidence type="ECO:0000256" key="1">
    <source>
        <dbReference type="SAM" id="MobiDB-lite"/>
    </source>
</evidence>
<name>A0A6J4SFA5_9ACTN</name>
<feature type="compositionally biased region" description="Basic residues" evidence="1">
    <location>
        <begin position="21"/>
        <end position="32"/>
    </location>
</feature>
<feature type="non-terminal residue" evidence="2">
    <location>
        <position position="1"/>
    </location>
</feature>
<feature type="region of interest" description="Disordered" evidence="1">
    <location>
        <begin position="1"/>
        <end position="80"/>
    </location>
</feature>
<reference evidence="2" key="1">
    <citation type="submission" date="2020-02" db="EMBL/GenBank/DDBJ databases">
        <authorList>
            <person name="Meier V. D."/>
        </authorList>
    </citation>
    <scope>NUCLEOTIDE SEQUENCE</scope>
    <source>
        <strain evidence="2">AVDCRST_MAG17</strain>
    </source>
</reference>
<proteinExistence type="predicted"/>
<feature type="compositionally biased region" description="Low complexity" evidence="1">
    <location>
        <begin position="69"/>
        <end position="80"/>
    </location>
</feature>